<reference evidence="4" key="1">
    <citation type="submission" date="2020-05" db="EMBL/GenBank/DDBJ databases">
        <authorList>
            <person name="Chiriac C."/>
            <person name="Salcher M."/>
            <person name="Ghai R."/>
            <person name="Kavagutti S V."/>
        </authorList>
    </citation>
    <scope>NUCLEOTIDE SEQUENCE</scope>
</reference>
<dbReference type="EMBL" id="CAEZSL010000090">
    <property type="protein sequence ID" value="CAB4545320.1"/>
    <property type="molecule type" value="Genomic_DNA"/>
</dbReference>
<name>A0A6J7T5R8_9ZZZZ</name>
<dbReference type="EMBL" id="CAFBQJ010000095">
    <property type="protein sequence ID" value="CAB5048865.1"/>
    <property type="molecule type" value="Genomic_DNA"/>
</dbReference>
<feature type="compositionally biased region" description="Acidic residues" evidence="1">
    <location>
        <begin position="78"/>
        <end position="97"/>
    </location>
</feature>
<dbReference type="EMBL" id="CAFBRX010000056">
    <property type="protein sequence ID" value="CAB5121006.1"/>
    <property type="molecule type" value="Genomic_DNA"/>
</dbReference>
<protein>
    <submittedName>
        <fullName evidence="4">Unannotated protein</fullName>
    </submittedName>
</protein>
<evidence type="ECO:0000256" key="1">
    <source>
        <dbReference type="SAM" id="MobiDB-lite"/>
    </source>
</evidence>
<accession>A0A6J7T5R8</accession>
<proteinExistence type="predicted"/>
<sequence length="171" mass="18553">MAAEEDNVVDPDDLAEGFLEEGDDVDGDPDDLLAGDLDDEIDDGALEDEVPLPADEDEEPVTALSKKKAKKAKKSVAAEEEEDDDDDDLLGEDDIESDLAKILDAAVKGRSEDDEEEAEEEEEDIQASNDPESGIQPKRPDERMCTQCFLLVRKGAPMCPIGDDACPLFPS</sequence>
<organism evidence="4">
    <name type="scientific">freshwater metagenome</name>
    <dbReference type="NCBI Taxonomy" id="449393"/>
    <lineage>
        <taxon>unclassified sequences</taxon>
        <taxon>metagenomes</taxon>
        <taxon>ecological metagenomes</taxon>
    </lineage>
</organism>
<evidence type="ECO:0000313" key="5">
    <source>
        <dbReference type="EMBL" id="CAB5121006.1"/>
    </source>
</evidence>
<evidence type="ECO:0000313" key="2">
    <source>
        <dbReference type="EMBL" id="CAB4545320.1"/>
    </source>
</evidence>
<evidence type="ECO:0000313" key="3">
    <source>
        <dbReference type="EMBL" id="CAB4783624.1"/>
    </source>
</evidence>
<feature type="compositionally biased region" description="Acidic residues" evidence="1">
    <location>
        <begin position="112"/>
        <end position="125"/>
    </location>
</feature>
<gene>
    <name evidence="2" type="ORF">UFOPK1421_00914</name>
    <name evidence="3" type="ORF">UFOPK2921_01011</name>
    <name evidence="4" type="ORF">UFOPK4275_00641</name>
    <name evidence="5" type="ORF">UFOPK4422_00686</name>
</gene>
<dbReference type="EMBL" id="CAEZZV010000130">
    <property type="protein sequence ID" value="CAB4783624.1"/>
    <property type="molecule type" value="Genomic_DNA"/>
</dbReference>
<feature type="compositionally biased region" description="Acidic residues" evidence="1">
    <location>
        <begin position="1"/>
        <end position="60"/>
    </location>
</feature>
<evidence type="ECO:0000313" key="4">
    <source>
        <dbReference type="EMBL" id="CAB5048865.1"/>
    </source>
</evidence>
<feature type="region of interest" description="Disordered" evidence="1">
    <location>
        <begin position="1"/>
        <end position="141"/>
    </location>
</feature>
<feature type="compositionally biased region" description="Basic residues" evidence="1">
    <location>
        <begin position="65"/>
        <end position="74"/>
    </location>
</feature>
<dbReference type="AlphaFoldDB" id="A0A6J7T5R8"/>